<reference evidence="1" key="2">
    <citation type="submission" date="2020-09" db="EMBL/GenBank/DDBJ databases">
        <authorList>
            <person name="Sun Q."/>
            <person name="Ohkuma M."/>
        </authorList>
    </citation>
    <scope>NUCLEOTIDE SEQUENCE</scope>
    <source>
        <strain evidence="1">JCM 3172</strain>
    </source>
</reference>
<organism evidence="1 2">
    <name type="scientific">Streptomyces purpureus</name>
    <dbReference type="NCBI Taxonomy" id="1951"/>
    <lineage>
        <taxon>Bacteria</taxon>
        <taxon>Bacillati</taxon>
        <taxon>Actinomycetota</taxon>
        <taxon>Actinomycetes</taxon>
        <taxon>Kitasatosporales</taxon>
        <taxon>Streptomycetaceae</taxon>
        <taxon>Streptomyces</taxon>
    </lineage>
</organism>
<reference evidence="1" key="1">
    <citation type="journal article" date="2014" name="Int. J. Syst. Evol. Microbiol.">
        <title>Complete genome sequence of Corynebacterium casei LMG S-19264T (=DSM 44701T), isolated from a smear-ripened cheese.</title>
        <authorList>
            <consortium name="US DOE Joint Genome Institute (JGI-PGF)"/>
            <person name="Walter F."/>
            <person name="Albersmeier A."/>
            <person name="Kalinowski J."/>
            <person name="Ruckert C."/>
        </authorList>
    </citation>
    <scope>NUCLEOTIDE SEQUENCE</scope>
    <source>
        <strain evidence="1">JCM 3172</strain>
    </source>
</reference>
<dbReference type="InterPro" id="IPR015943">
    <property type="entry name" value="WD40/YVTN_repeat-like_dom_sf"/>
</dbReference>
<accession>A0A918GXK6</accession>
<dbReference type="RefSeq" id="WP_189199919.1">
    <property type="nucleotide sequence ID" value="NZ_BMQQ01000002.1"/>
</dbReference>
<dbReference type="Gene3D" id="2.130.10.10">
    <property type="entry name" value="YVTN repeat-like/Quinoprotein amine dehydrogenase"/>
    <property type="match status" value="1"/>
</dbReference>
<keyword evidence="2" id="KW-1185">Reference proteome</keyword>
<sequence length="528" mass="54121">MTRATRRRRLPAGLEAAAAALLDWLADPAAPRLCLVGGGGRRRSAARLLDWLARQGDRGGAARERAIHARVPLEGQSALGAAWLLADRLGVVAREPGELVRILATDPRRTVVVLPGLHQAAEPGPLTELVAALGELGHLRLVVEAPAGTDVHASLAALRPTVLDLDPERRQPEPPAPVHELPDLDDPAAVCAADPFAVTAAYGIGHGGDDHGGDDHGGLRQAWLRAGQSLCRDQTPADRALVLLAALGDGADPRLRPALAELAAPAPWRVDWARVRGDLTPPWPGPVVALAVGAGPSAGRLLAADQLGTVRLLNAEDATPAGLVPAPPARRARALAALPDGSVLFLDERGRLHAEHGTQGPSATRRLTEAVAATLARHPGSALAAAEDIVLVGDRMGSVHAFGLTDVHQAALHSGRVTAVGVVGTPAPLVHSGGADGTVRAWAPGRAPLAVPAAERPFPVVALHAAHTPAGVRLAVAWGDGLVELYGSDGGAPLGFRPGPPVRAVAVTADGAVVIGMDEALLSLTPGH</sequence>
<dbReference type="AlphaFoldDB" id="A0A918GXK6"/>
<comment type="caution">
    <text evidence="1">The sequence shown here is derived from an EMBL/GenBank/DDBJ whole genome shotgun (WGS) entry which is preliminary data.</text>
</comment>
<evidence type="ECO:0000313" key="1">
    <source>
        <dbReference type="EMBL" id="GGT17843.1"/>
    </source>
</evidence>
<proteinExistence type="predicted"/>
<dbReference type="EMBL" id="BMQQ01000002">
    <property type="protein sequence ID" value="GGT17843.1"/>
    <property type="molecule type" value="Genomic_DNA"/>
</dbReference>
<dbReference type="InterPro" id="IPR011041">
    <property type="entry name" value="Quinoprot_gluc/sorb_DH_b-prop"/>
</dbReference>
<dbReference type="Proteomes" id="UP000619486">
    <property type="component" value="Unassembled WGS sequence"/>
</dbReference>
<dbReference type="SUPFAM" id="SSF50952">
    <property type="entry name" value="Soluble quinoprotein glucose dehydrogenase"/>
    <property type="match status" value="1"/>
</dbReference>
<gene>
    <name evidence="1" type="ORF">GCM10014713_08250</name>
</gene>
<evidence type="ECO:0000313" key="2">
    <source>
        <dbReference type="Proteomes" id="UP000619486"/>
    </source>
</evidence>
<protein>
    <submittedName>
        <fullName evidence="1">Uncharacterized protein</fullName>
    </submittedName>
</protein>
<name>A0A918GXK6_9ACTN</name>